<evidence type="ECO:0000313" key="1">
    <source>
        <dbReference type="EMBL" id="PVU92554.1"/>
    </source>
</evidence>
<sequence length="134" mass="15527">MQMWFYFDRQRDTGNEMYYFTKLVGKHDPLVDVLSLTFYQQSVEDNTLSVLAKGNYELEYNCPVCPKVLGEFRFNKKVGYLKNGELGQNPDKPEAVCVILNKNAKPDDKIKGKDTEVCQYDPALNKIINYINKL</sequence>
<keyword evidence="2" id="KW-1185">Reference proteome</keyword>
<comment type="caution">
    <text evidence="1">The sequence shown here is derived from an EMBL/GenBank/DDBJ whole genome shotgun (WGS) entry which is preliminary data.</text>
</comment>
<accession>A0A2T9YJV4</accession>
<dbReference type="Proteomes" id="UP000245699">
    <property type="component" value="Unassembled WGS sequence"/>
</dbReference>
<name>A0A2T9YJV4_9FUNG</name>
<gene>
    <name evidence="1" type="ORF">BB559_003685</name>
</gene>
<dbReference type="EMBL" id="MBFT01000358">
    <property type="protein sequence ID" value="PVU92554.1"/>
    <property type="molecule type" value="Genomic_DNA"/>
</dbReference>
<organism evidence="1 2">
    <name type="scientific">Furculomyces boomerangus</name>
    <dbReference type="NCBI Taxonomy" id="61424"/>
    <lineage>
        <taxon>Eukaryota</taxon>
        <taxon>Fungi</taxon>
        <taxon>Fungi incertae sedis</taxon>
        <taxon>Zoopagomycota</taxon>
        <taxon>Kickxellomycotina</taxon>
        <taxon>Harpellomycetes</taxon>
        <taxon>Harpellales</taxon>
        <taxon>Harpellaceae</taxon>
        <taxon>Furculomyces</taxon>
    </lineage>
</organism>
<dbReference type="AlphaFoldDB" id="A0A2T9YJV4"/>
<protein>
    <submittedName>
        <fullName evidence="1">Uncharacterized protein</fullName>
    </submittedName>
</protein>
<evidence type="ECO:0000313" key="2">
    <source>
        <dbReference type="Proteomes" id="UP000245699"/>
    </source>
</evidence>
<proteinExistence type="predicted"/>
<reference evidence="1 2" key="1">
    <citation type="journal article" date="2018" name="MBio">
        <title>Comparative Genomics Reveals the Core Gene Toolbox for the Fungus-Insect Symbiosis.</title>
        <authorList>
            <person name="Wang Y."/>
            <person name="Stata M."/>
            <person name="Wang W."/>
            <person name="Stajich J.E."/>
            <person name="White M.M."/>
            <person name="Moncalvo J.M."/>
        </authorList>
    </citation>
    <scope>NUCLEOTIDE SEQUENCE [LARGE SCALE GENOMIC DNA]</scope>
    <source>
        <strain evidence="1 2">AUS-77-4</strain>
    </source>
</reference>